<dbReference type="PANTHER" id="PTHR23416">
    <property type="entry name" value="SIALIC ACID SYNTHASE-RELATED"/>
    <property type="match status" value="1"/>
</dbReference>
<keyword evidence="4" id="KW-0012">Acyltransferase</keyword>
<dbReference type="GO" id="GO:0008374">
    <property type="term" value="F:O-acyltransferase activity"/>
    <property type="evidence" value="ECO:0007669"/>
    <property type="project" value="TreeGrafter"/>
</dbReference>
<dbReference type="Pfam" id="PF00132">
    <property type="entry name" value="Hexapep"/>
    <property type="match status" value="1"/>
</dbReference>
<dbReference type="NCBIfam" id="NF007797">
    <property type="entry name" value="PRK10502.1"/>
    <property type="match status" value="1"/>
</dbReference>
<organism evidence="5 6">
    <name type="scientific">Candidatus Thiomargarita nelsonii</name>
    <dbReference type="NCBI Taxonomy" id="1003181"/>
    <lineage>
        <taxon>Bacteria</taxon>
        <taxon>Pseudomonadati</taxon>
        <taxon>Pseudomonadota</taxon>
        <taxon>Gammaproteobacteria</taxon>
        <taxon>Thiotrichales</taxon>
        <taxon>Thiotrichaceae</taxon>
        <taxon>Thiomargarita</taxon>
    </lineage>
</organism>
<evidence type="ECO:0000256" key="2">
    <source>
        <dbReference type="ARBA" id="ARBA00022679"/>
    </source>
</evidence>
<dbReference type="CDD" id="cd05825">
    <property type="entry name" value="LbH_wcaF_like"/>
    <property type="match status" value="1"/>
</dbReference>
<dbReference type="InterPro" id="IPR011004">
    <property type="entry name" value="Trimer_LpxA-like_sf"/>
</dbReference>
<keyword evidence="2 5" id="KW-0808">Transferase</keyword>
<gene>
    <name evidence="5" type="ORF">PN36_27215</name>
</gene>
<evidence type="ECO:0000256" key="3">
    <source>
        <dbReference type="ARBA" id="ARBA00022737"/>
    </source>
</evidence>
<evidence type="ECO:0000313" key="5">
    <source>
        <dbReference type="EMBL" id="KHD08202.1"/>
    </source>
</evidence>
<protein>
    <submittedName>
        <fullName evidence="5">Acyl transferase</fullName>
    </submittedName>
</protein>
<dbReference type="InterPro" id="IPR051159">
    <property type="entry name" value="Hexapeptide_acetyltransf"/>
</dbReference>
<keyword evidence="6" id="KW-1185">Reference proteome</keyword>
<dbReference type="Gene3D" id="2.160.10.10">
    <property type="entry name" value="Hexapeptide repeat proteins"/>
    <property type="match status" value="1"/>
</dbReference>
<comment type="similarity">
    <text evidence="1">Belongs to the transferase hexapeptide repeat family.</text>
</comment>
<accession>A0A0A6PCX6</accession>
<dbReference type="Proteomes" id="UP000030428">
    <property type="component" value="Unassembled WGS sequence"/>
</dbReference>
<dbReference type="AlphaFoldDB" id="A0A0A6PCX6"/>
<dbReference type="InterPro" id="IPR001451">
    <property type="entry name" value="Hexapep"/>
</dbReference>
<reference evidence="5 6" key="1">
    <citation type="journal article" date="2016" name="Front. Microbiol.">
        <title>Single-Cell (Meta-)Genomics of a Dimorphic Candidatus Thiomargarita nelsonii Reveals Genomic Plasticity.</title>
        <authorList>
            <person name="Flood B.E."/>
            <person name="Fliss P."/>
            <person name="Jones D.S."/>
            <person name="Dick G.J."/>
            <person name="Jain S."/>
            <person name="Kaster A.K."/>
            <person name="Winkel M."/>
            <person name="Mussmann M."/>
            <person name="Bailey J."/>
        </authorList>
    </citation>
    <scope>NUCLEOTIDE SEQUENCE [LARGE SCALE GENOMIC DNA]</scope>
    <source>
        <strain evidence="5">Hydrate Ridge</strain>
    </source>
</reference>
<evidence type="ECO:0000256" key="4">
    <source>
        <dbReference type="ARBA" id="ARBA00023315"/>
    </source>
</evidence>
<comment type="caution">
    <text evidence="5">The sequence shown here is derived from an EMBL/GenBank/DDBJ whole genome shotgun (WGS) entry which is preliminary data.</text>
</comment>
<dbReference type="PROSITE" id="PS00101">
    <property type="entry name" value="HEXAPEP_TRANSFERASES"/>
    <property type="match status" value="1"/>
</dbReference>
<name>A0A0A6PCX6_9GAMM</name>
<dbReference type="SUPFAM" id="SSF51161">
    <property type="entry name" value="Trimeric LpxA-like enzymes"/>
    <property type="match status" value="1"/>
</dbReference>
<sequence>MMQDLSQFKLPKDFRGRPAWIVQLWWLTQSTLFGLSPQFMYRWRRWLLRLFGAKIGKSVLIRPTARITYPWKVSIGDWSWIGDNVELYSLGEIEIGANTVISQKSYICTGGHDFRLPSFDIYAKKIQIGSEVWIATDVFVAPGVVIGNGAVVGARSTVLHNLPAKMISFGNPAKPTRSRN</sequence>
<dbReference type="InterPro" id="IPR018357">
    <property type="entry name" value="Hexapep_transf_CS"/>
</dbReference>
<proteinExistence type="inferred from homology"/>
<keyword evidence="3" id="KW-0677">Repeat</keyword>
<dbReference type="PANTHER" id="PTHR23416:SF23">
    <property type="entry name" value="ACETYLTRANSFERASE C18B11.09C-RELATED"/>
    <property type="match status" value="1"/>
</dbReference>
<evidence type="ECO:0000256" key="1">
    <source>
        <dbReference type="ARBA" id="ARBA00007274"/>
    </source>
</evidence>
<dbReference type="EMBL" id="JSZA02000166">
    <property type="protein sequence ID" value="KHD08202.1"/>
    <property type="molecule type" value="Genomic_DNA"/>
</dbReference>
<dbReference type="GO" id="GO:0005829">
    <property type="term" value="C:cytosol"/>
    <property type="evidence" value="ECO:0007669"/>
    <property type="project" value="TreeGrafter"/>
</dbReference>
<evidence type="ECO:0000313" key="6">
    <source>
        <dbReference type="Proteomes" id="UP000030428"/>
    </source>
</evidence>